<dbReference type="EMBL" id="RCHS01001074">
    <property type="protein sequence ID" value="RMX55354.1"/>
    <property type="molecule type" value="Genomic_DNA"/>
</dbReference>
<evidence type="ECO:0000313" key="1">
    <source>
        <dbReference type="EMBL" id="RMX55354.1"/>
    </source>
</evidence>
<sequence length="117" mass="13229">MEANEAKDAPLTVRARMAMQESWLLGSGWDDEFPSDLKKTCQEWFSQLPELSGVQVPRCYRVAEKIVADTSIHTMPQGKCTVFEERSEECLAEIVKPMMTFALEISQPLMNPLKCSS</sequence>
<dbReference type="InterPro" id="IPR008042">
    <property type="entry name" value="Retrotrans_Pao"/>
</dbReference>
<protein>
    <submittedName>
        <fullName evidence="1">Uncharacterized protein</fullName>
    </submittedName>
</protein>
<dbReference type="Proteomes" id="UP000275408">
    <property type="component" value="Unassembled WGS sequence"/>
</dbReference>
<name>A0A3M6UP94_POCDA</name>
<gene>
    <name evidence="1" type="ORF">pdam_00021247</name>
</gene>
<organism evidence="1 2">
    <name type="scientific">Pocillopora damicornis</name>
    <name type="common">Cauliflower coral</name>
    <name type="synonym">Millepora damicornis</name>
    <dbReference type="NCBI Taxonomy" id="46731"/>
    <lineage>
        <taxon>Eukaryota</taxon>
        <taxon>Metazoa</taxon>
        <taxon>Cnidaria</taxon>
        <taxon>Anthozoa</taxon>
        <taxon>Hexacorallia</taxon>
        <taxon>Scleractinia</taxon>
        <taxon>Astrocoeniina</taxon>
        <taxon>Pocilloporidae</taxon>
        <taxon>Pocillopora</taxon>
    </lineage>
</organism>
<comment type="caution">
    <text evidence="1">The sequence shown here is derived from an EMBL/GenBank/DDBJ whole genome shotgun (WGS) entry which is preliminary data.</text>
</comment>
<keyword evidence="2" id="KW-1185">Reference proteome</keyword>
<dbReference type="Pfam" id="PF05380">
    <property type="entry name" value="Peptidase_A17"/>
    <property type="match status" value="1"/>
</dbReference>
<dbReference type="AlphaFoldDB" id="A0A3M6UP94"/>
<proteinExistence type="predicted"/>
<dbReference type="OrthoDB" id="5984319at2759"/>
<reference evidence="1 2" key="1">
    <citation type="journal article" date="2018" name="Sci. Rep.">
        <title>Comparative analysis of the Pocillopora damicornis genome highlights role of immune system in coral evolution.</title>
        <authorList>
            <person name="Cunning R."/>
            <person name="Bay R.A."/>
            <person name="Gillette P."/>
            <person name="Baker A.C."/>
            <person name="Traylor-Knowles N."/>
        </authorList>
    </citation>
    <scope>NUCLEOTIDE SEQUENCE [LARGE SCALE GENOMIC DNA]</scope>
    <source>
        <strain evidence="1">RSMAS</strain>
        <tissue evidence="1">Whole animal</tissue>
    </source>
</reference>
<accession>A0A3M6UP94</accession>
<evidence type="ECO:0000313" key="2">
    <source>
        <dbReference type="Proteomes" id="UP000275408"/>
    </source>
</evidence>